<proteinExistence type="predicted"/>
<dbReference type="PANTHER" id="PTHR42924">
    <property type="entry name" value="EXONUCLEASE"/>
    <property type="match status" value="1"/>
</dbReference>
<accession>A0A318E320</accession>
<feature type="domain" description="Polymerase/histidinol phosphatase N-terminal" evidence="1">
    <location>
        <begin position="2"/>
        <end position="67"/>
    </location>
</feature>
<dbReference type="InterPro" id="IPR003141">
    <property type="entry name" value="Pol/His_phosphatase_N"/>
</dbReference>
<sequence length="281" mass="31589">MIELHAHSTISDGSLDLYNLINTAEENGVKYLALTDHDTTAGIEKALNFADLFELELIPGIEISAQNRDGSSRVHILAYYIDPDADSIKEISEYVSESRNRAAEEMFLKIRKMGYQILWSDLKKYSNSKVVYKQHIMHALMDAGYCRGIYNGLYKKLFSRKNGEVFTEVDYIDVFTAIKSVRDAGGVPVIAHPGELDNFDLIAELAANGLEGIEVKHPSHNEKMEKKSIYLAEKFDLIQTGGSDYHGFYGNHNYKLGSKSPAADTVEKLKQRSEKINAQNK</sequence>
<evidence type="ECO:0000259" key="1">
    <source>
        <dbReference type="SMART" id="SM00481"/>
    </source>
</evidence>
<dbReference type="AlphaFoldDB" id="A0A318E320"/>
<protein>
    <recommendedName>
        <fullName evidence="1">Polymerase/histidinol phosphatase N-terminal domain-containing protein</fullName>
    </recommendedName>
</protein>
<dbReference type="Gene3D" id="1.10.150.650">
    <property type="match status" value="1"/>
</dbReference>
<gene>
    <name evidence="2" type="ORF">C8C78_1133</name>
</gene>
<dbReference type="InterPro" id="IPR052018">
    <property type="entry name" value="PHP_domain"/>
</dbReference>
<dbReference type="SMART" id="SM00481">
    <property type="entry name" value="POLIIIAc"/>
    <property type="match status" value="1"/>
</dbReference>
<dbReference type="EMBL" id="QICM01000013">
    <property type="protein sequence ID" value="PXV65558.1"/>
    <property type="molecule type" value="Genomic_DNA"/>
</dbReference>
<dbReference type="InterPro" id="IPR016195">
    <property type="entry name" value="Pol/histidinol_Pase-like"/>
</dbReference>
<dbReference type="GO" id="GO:0035312">
    <property type="term" value="F:5'-3' DNA exonuclease activity"/>
    <property type="evidence" value="ECO:0007669"/>
    <property type="project" value="TreeGrafter"/>
</dbReference>
<dbReference type="PANTHER" id="PTHR42924:SF3">
    <property type="entry name" value="POLYMERASE_HISTIDINOL PHOSPHATASE N-TERMINAL DOMAIN-CONTAINING PROTEIN"/>
    <property type="match status" value="1"/>
</dbReference>
<dbReference type="InterPro" id="IPR004013">
    <property type="entry name" value="PHP_dom"/>
</dbReference>
<dbReference type="CDD" id="cd07438">
    <property type="entry name" value="PHP_HisPPase_AMP"/>
    <property type="match status" value="1"/>
</dbReference>
<evidence type="ECO:0000313" key="2">
    <source>
        <dbReference type="EMBL" id="PXV65558.1"/>
    </source>
</evidence>
<dbReference type="RefSeq" id="WP_110300916.1">
    <property type="nucleotide sequence ID" value="NZ_QICM01000013.1"/>
</dbReference>
<reference evidence="2 3" key="1">
    <citation type="submission" date="2018-04" db="EMBL/GenBank/DDBJ databases">
        <title>Subsurface microbial communities from deep shales in Ohio and West Virginia, USA.</title>
        <authorList>
            <person name="Wrighton K."/>
        </authorList>
    </citation>
    <scope>NUCLEOTIDE SEQUENCE [LARGE SCALE GENOMIC DNA]</scope>
    <source>
        <strain evidence="2 3">MSL28</strain>
    </source>
</reference>
<dbReference type="Proteomes" id="UP000247389">
    <property type="component" value="Unassembled WGS sequence"/>
</dbReference>
<dbReference type="Pfam" id="PF02811">
    <property type="entry name" value="PHP"/>
    <property type="match status" value="1"/>
</dbReference>
<evidence type="ECO:0000313" key="3">
    <source>
        <dbReference type="Proteomes" id="UP000247389"/>
    </source>
</evidence>
<name>A0A318E320_9FIRM</name>
<organism evidence="2 3">
    <name type="scientific">Halanaerobium congolense</name>
    <dbReference type="NCBI Taxonomy" id="54121"/>
    <lineage>
        <taxon>Bacteria</taxon>
        <taxon>Bacillati</taxon>
        <taxon>Bacillota</taxon>
        <taxon>Clostridia</taxon>
        <taxon>Halanaerobiales</taxon>
        <taxon>Halanaerobiaceae</taxon>
        <taxon>Halanaerobium</taxon>
    </lineage>
</organism>
<dbReference type="GO" id="GO:0004534">
    <property type="term" value="F:5'-3' RNA exonuclease activity"/>
    <property type="evidence" value="ECO:0007669"/>
    <property type="project" value="TreeGrafter"/>
</dbReference>
<dbReference type="SUPFAM" id="SSF89550">
    <property type="entry name" value="PHP domain-like"/>
    <property type="match status" value="1"/>
</dbReference>
<comment type="caution">
    <text evidence="2">The sequence shown here is derived from an EMBL/GenBank/DDBJ whole genome shotgun (WGS) entry which is preliminary data.</text>
</comment>
<dbReference type="Gene3D" id="3.20.20.140">
    <property type="entry name" value="Metal-dependent hydrolases"/>
    <property type="match status" value="1"/>
</dbReference>